<organism evidence="1 2">
    <name type="scientific">Clitoria ternatea</name>
    <name type="common">Butterfly pea</name>
    <dbReference type="NCBI Taxonomy" id="43366"/>
    <lineage>
        <taxon>Eukaryota</taxon>
        <taxon>Viridiplantae</taxon>
        <taxon>Streptophyta</taxon>
        <taxon>Embryophyta</taxon>
        <taxon>Tracheophyta</taxon>
        <taxon>Spermatophyta</taxon>
        <taxon>Magnoliopsida</taxon>
        <taxon>eudicotyledons</taxon>
        <taxon>Gunneridae</taxon>
        <taxon>Pentapetalae</taxon>
        <taxon>rosids</taxon>
        <taxon>fabids</taxon>
        <taxon>Fabales</taxon>
        <taxon>Fabaceae</taxon>
        <taxon>Papilionoideae</taxon>
        <taxon>50 kb inversion clade</taxon>
        <taxon>NPAAA clade</taxon>
        <taxon>indigoferoid/millettioid clade</taxon>
        <taxon>Phaseoleae</taxon>
        <taxon>Clitoria</taxon>
    </lineage>
</organism>
<proteinExistence type="predicted"/>
<gene>
    <name evidence="1" type="ORF">RJT34_03227</name>
</gene>
<reference evidence="1 2" key="1">
    <citation type="submission" date="2024-01" db="EMBL/GenBank/DDBJ databases">
        <title>The genomes of 5 underutilized Papilionoideae crops provide insights into root nodulation and disease resistance.</title>
        <authorList>
            <person name="Yuan L."/>
        </authorList>
    </citation>
    <scope>NUCLEOTIDE SEQUENCE [LARGE SCALE GENOMIC DNA]</scope>
    <source>
        <strain evidence="1">LY-2023</strain>
        <tissue evidence="1">Leaf</tissue>
    </source>
</reference>
<evidence type="ECO:0000313" key="2">
    <source>
        <dbReference type="Proteomes" id="UP001359559"/>
    </source>
</evidence>
<sequence length="89" mass="10687">MVKKESKCVLCELDKWKRFAIIRKRIRMIFGSNSRCRDSLVYAYQVGYLSWRYYWYGWQILSLAASFERVIWPYIGRQGNVDADVARHA</sequence>
<comment type="caution">
    <text evidence="1">The sequence shown here is derived from an EMBL/GenBank/DDBJ whole genome shotgun (WGS) entry which is preliminary data.</text>
</comment>
<dbReference type="EMBL" id="JAYKXN010000001">
    <property type="protein sequence ID" value="KAK7318524.1"/>
    <property type="molecule type" value="Genomic_DNA"/>
</dbReference>
<accession>A0AAN9KJX4</accession>
<dbReference type="AlphaFoldDB" id="A0AAN9KJX4"/>
<protein>
    <submittedName>
        <fullName evidence="1">Uncharacterized protein</fullName>
    </submittedName>
</protein>
<dbReference type="Proteomes" id="UP001359559">
    <property type="component" value="Unassembled WGS sequence"/>
</dbReference>
<name>A0AAN9KJX4_CLITE</name>
<keyword evidence="2" id="KW-1185">Reference proteome</keyword>
<evidence type="ECO:0000313" key="1">
    <source>
        <dbReference type="EMBL" id="KAK7318524.1"/>
    </source>
</evidence>